<comment type="subcellular location">
    <subcellularLocation>
        <location evidence="1 6">Secreted</location>
    </subcellularLocation>
</comment>
<keyword evidence="3 6" id="KW-0964">Secreted</keyword>
<feature type="chain" id="PRO_5029038196" description="Beta-defensin" evidence="6">
    <location>
        <begin position="21"/>
        <end position="90"/>
    </location>
</feature>
<evidence type="ECO:0000256" key="6">
    <source>
        <dbReference type="RuleBase" id="RU231113"/>
    </source>
</evidence>
<keyword evidence="6" id="KW-0044">Antibiotic</keyword>
<sequence>MKPLFLLFLAILLATEPVVSVSCWMNGQCRLVCKDDEENVLRCPNRKRCCILSRYLTMEPVTIDGILPWTTPRPTRKPKRRGRPRHRVGR</sequence>
<accession>A0A7E6CIH5</accession>
<evidence type="ECO:0000313" key="9">
    <source>
        <dbReference type="Proteomes" id="UP000504628"/>
    </source>
</evidence>
<dbReference type="GeneID" id="118496909"/>
<dbReference type="KEGG" id="pdic:118496909"/>
<dbReference type="GO" id="GO:0042742">
    <property type="term" value="P:defense response to bacterium"/>
    <property type="evidence" value="ECO:0007669"/>
    <property type="project" value="UniProtKB-UniRule"/>
</dbReference>
<keyword evidence="9" id="KW-1185">Reference proteome</keyword>
<evidence type="ECO:0000259" key="8">
    <source>
        <dbReference type="Pfam" id="PF13841"/>
    </source>
</evidence>
<proteinExistence type="inferred from homology"/>
<dbReference type="RefSeq" id="XP_035866019.1">
    <property type="nucleotide sequence ID" value="XM_036010126.1"/>
</dbReference>
<feature type="region of interest" description="Disordered" evidence="7">
    <location>
        <begin position="69"/>
        <end position="90"/>
    </location>
</feature>
<evidence type="ECO:0000256" key="4">
    <source>
        <dbReference type="ARBA" id="ARBA00022729"/>
    </source>
</evidence>
<comment type="function">
    <text evidence="6">Has antibacterial activity.</text>
</comment>
<keyword evidence="6" id="KW-0929">Antimicrobial</keyword>
<evidence type="ECO:0000256" key="1">
    <source>
        <dbReference type="ARBA" id="ARBA00004613"/>
    </source>
</evidence>
<feature type="signal peptide" evidence="6">
    <location>
        <begin position="1"/>
        <end position="20"/>
    </location>
</feature>
<dbReference type="GO" id="GO:0005576">
    <property type="term" value="C:extracellular region"/>
    <property type="evidence" value="ECO:0007669"/>
    <property type="project" value="UniProtKB-SubCell"/>
</dbReference>
<name>A0A7E6CIH5_9CHIR</name>
<dbReference type="GO" id="GO:0045087">
    <property type="term" value="P:innate immune response"/>
    <property type="evidence" value="ECO:0007669"/>
    <property type="project" value="InterPro"/>
</dbReference>
<feature type="domain" description="Beta-defensin" evidence="8">
    <location>
        <begin position="22"/>
        <end position="50"/>
    </location>
</feature>
<comment type="similarity">
    <text evidence="2 6">Belongs to the beta-defensin family.</text>
</comment>
<dbReference type="InParanoid" id="A0A7E6CIH5"/>
<feature type="compositionally biased region" description="Basic residues" evidence="7">
    <location>
        <begin position="74"/>
        <end position="90"/>
    </location>
</feature>
<dbReference type="OrthoDB" id="9624411at2759"/>
<evidence type="ECO:0000256" key="7">
    <source>
        <dbReference type="SAM" id="MobiDB-lite"/>
    </source>
</evidence>
<gene>
    <name evidence="10" type="primary">DEFB119</name>
</gene>
<organism evidence="9 10">
    <name type="scientific">Phyllostomus discolor</name>
    <name type="common">pale spear-nosed bat</name>
    <dbReference type="NCBI Taxonomy" id="89673"/>
    <lineage>
        <taxon>Eukaryota</taxon>
        <taxon>Metazoa</taxon>
        <taxon>Chordata</taxon>
        <taxon>Craniata</taxon>
        <taxon>Vertebrata</taxon>
        <taxon>Euteleostomi</taxon>
        <taxon>Mammalia</taxon>
        <taxon>Eutheria</taxon>
        <taxon>Laurasiatheria</taxon>
        <taxon>Chiroptera</taxon>
        <taxon>Yangochiroptera</taxon>
        <taxon>Phyllostomidae</taxon>
        <taxon>Phyllostominae</taxon>
        <taxon>Phyllostomus</taxon>
    </lineage>
</organism>
<dbReference type="AlphaFoldDB" id="A0A7E6CIH5"/>
<evidence type="ECO:0000256" key="2">
    <source>
        <dbReference type="ARBA" id="ARBA00007371"/>
    </source>
</evidence>
<keyword evidence="5" id="KW-1015">Disulfide bond</keyword>
<dbReference type="InterPro" id="IPR025933">
    <property type="entry name" value="Beta_defensin_dom"/>
</dbReference>
<evidence type="ECO:0000256" key="3">
    <source>
        <dbReference type="ARBA" id="ARBA00022525"/>
    </source>
</evidence>
<protein>
    <recommendedName>
        <fullName evidence="6">Beta-defensin</fullName>
    </recommendedName>
</protein>
<evidence type="ECO:0000313" key="10">
    <source>
        <dbReference type="RefSeq" id="XP_035866019.1"/>
    </source>
</evidence>
<reference evidence="10" key="1">
    <citation type="submission" date="2025-08" db="UniProtKB">
        <authorList>
            <consortium name="RefSeq"/>
        </authorList>
    </citation>
    <scope>IDENTIFICATION</scope>
    <source>
        <tissue evidence="10">Muscle</tissue>
    </source>
</reference>
<evidence type="ECO:0000256" key="5">
    <source>
        <dbReference type="ARBA" id="ARBA00023157"/>
    </source>
</evidence>
<dbReference type="Proteomes" id="UP000504628">
    <property type="component" value="Chromosome 9"/>
</dbReference>
<keyword evidence="6" id="KW-0211">Defensin</keyword>
<dbReference type="Pfam" id="PF13841">
    <property type="entry name" value="Defensin_beta_2"/>
    <property type="match status" value="1"/>
</dbReference>
<dbReference type="CTD" id="245932"/>
<keyword evidence="4 6" id="KW-0732">Signal</keyword>